<protein>
    <submittedName>
        <fullName evidence="2">Uncharacterized protein</fullName>
    </submittedName>
</protein>
<evidence type="ECO:0000313" key="2">
    <source>
        <dbReference type="EMBL" id="CAF4506448.1"/>
    </source>
</evidence>
<name>A0A8S2XS46_9BILA</name>
<dbReference type="EMBL" id="CAJNOK010067704">
    <property type="protein sequence ID" value="CAF1655144.1"/>
    <property type="molecule type" value="Genomic_DNA"/>
</dbReference>
<sequence length="135" mass="15563">NIMNDYEPLQTVSVLENTHSLLNHSGSRRNSSQQRKVHVPVQNASQWFNGPDLQNERSGRLEKVVSSILKRSFRRPHTYAMPKVPTLTSPSSKDHALYKGVRPTNFQDFCLESNRIPTFNYKQPSTPMPHFSKNR</sequence>
<gene>
    <name evidence="1" type="ORF">OVA965_LOCUS45031</name>
    <name evidence="2" type="ORF">TMI583_LOCUS48174</name>
</gene>
<proteinExistence type="predicted"/>
<dbReference type="Proteomes" id="UP000682733">
    <property type="component" value="Unassembled WGS sequence"/>
</dbReference>
<dbReference type="EMBL" id="CAJOBA010096890">
    <property type="protein sequence ID" value="CAF4506448.1"/>
    <property type="molecule type" value="Genomic_DNA"/>
</dbReference>
<dbReference type="AlphaFoldDB" id="A0A8S2XS46"/>
<evidence type="ECO:0000313" key="1">
    <source>
        <dbReference type="EMBL" id="CAF1655144.1"/>
    </source>
</evidence>
<feature type="non-terminal residue" evidence="2">
    <location>
        <position position="1"/>
    </location>
</feature>
<comment type="caution">
    <text evidence="2">The sequence shown here is derived from an EMBL/GenBank/DDBJ whole genome shotgun (WGS) entry which is preliminary data.</text>
</comment>
<organism evidence="2 3">
    <name type="scientific">Didymodactylos carnosus</name>
    <dbReference type="NCBI Taxonomy" id="1234261"/>
    <lineage>
        <taxon>Eukaryota</taxon>
        <taxon>Metazoa</taxon>
        <taxon>Spiralia</taxon>
        <taxon>Gnathifera</taxon>
        <taxon>Rotifera</taxon>
        <taxon>Eurotatoria</taxon>
        <taxon>Bdelloidea</taxon>
        <taxon>Philodinida</taxon>
        <taxon>Philodinidae</taxon>
        <taxon>Didymodactylos</taxon>
    </lineage>
</organism>
<evidence type="ECO:0000313" key="3">
    <source>
        <dbReference type="Proteomes" id="UP000682733"/>
    </source>
</evidence>
<feature type="non-terminal residue" evidence="2">
    <location>
        <position position="135"/>
    </location>
</feature>
<accession>A0A8S2XS46</accession>
<reference evidence="2" key="1">
    <citation type="submission" date="2021-02" db="EMBL/GenBank/DDBJ databases">
        <authorList>
            <person name="Nowell W R."/>
        </authorList>
    </citation>
    <scope>NUCLEOTIDE SEQUENCE</scope>
</reference>
<dbReference type="Proteomes" id="UP000677228">
    <property type="component" value="Unassembled WGS sequence"/>
</dbReference>